<feature type="compositionally biased region" description="Polar residues" evidence="7">
    <location>
        <begin position="317"/>
        <end position="334"/>
    </location>
</feature>
<dbReference type="InterPro" id="IPR050917">
    <property type="entry name" value="SOX_TF"/>
</dbReference>
<dbReference type="CDD" id="cd22031">
    <property type="entry name" value="HMG-box_SoxE"/>
    <property type="match status" value="1"/>
</dbReference>
<dbReference type="InterPro" id="IPR036910">
    <property type="entry name" value="HMG_box_dom_sf"/>
</dbReference>
<accession>A0A0K8VS95</accession>
<dbReference type="InterPro" id="IPR009071">
    <property type="entry name" value="HMG_box_dom"/>
</dbReference>
<dbReference type="SMART" id="SM00398">
    <property type="entry name" value="HMG"/>
    <property type="match status" value="1"/>
</dbReference>
<comment type="subcellular location">
    <subcellularLocation>
        <location evidence="1">Nucleus</location>
    </subcellularLocation>
</comment>
<dbReference type="PROSITE" id="PS50118">
    <property type="entry name" value="HMG_BOX_2"/>
    <property type="match status" value="1"/>
</dbReference>
<keyword evidence="4" id="KW-0804">Transcription</keyword>
<evidence type="ECO:0000256" key="5">
    <source>
        <dbReference type="ARBA" id="ARBA00023242"/>
    </source>
</evidence>
<feature type="compositionally biased region" description="Low complexity" evidence="7">
    <location>
        <begin position="675"/>
        <end position="684"/>
    </location>
</feature>
<evidence type="ECO:0000256" key="7">
    <source>
        <dbReference type="SAM" id="MobiDB-lite"/>
    </source>
</evidence>
<reference evidence="9" key="1">
    <citation type="submission" date="2015-06" db="EMBL/GenBank/DDBJ databases">
        <authorList>
            <person name="Hoefler B.C."/>
            <person name="Straight P.D."/>
        </authorList>
    </citation>
    <scope>NUCLEOTIDE SEQUENCE</scope>
</reference>
<evidence type="ECO:0000256" key="3">
    <source>
        <dbReference type="ARBA" id="ARBA00023125"/>
    </source>
</evidence>
<evidence type="ECO:0000259" key="8">
    <source>
        <dbReference type="PROSITE" id="PS50118"/>
    </source>
</evidence>
<organism evidence="9">
    <name type="scientific">Bactrocera latifrons</name>
    <name type="common">Malaysian fruit fly</name>
    <name type="synonym">Chaetodacus latifrons</name>
    <dbReference type="NCBI Taxonomy" id="174628"/>
    <lineage>
        <taxon>Eukaryota</taxon>
        <taxon>Metazoa</taxon>
        <taxon>Ecdysozoa</taxon>
        <taxon>Arthropoda</taxon>
        <taxon>Hexapoda</taxon>
        <taxon>Insecta</taxon>
        <taxon>Pterygota</taxon>
        <taxon>Neoptera</taxon>
        <taxon>Endopterygota</taxon>
        <taxon>Diptera</taxon>
        <taxon>Brachycera</taxon>
        <taxon>Muscomorpha</taxon>
        <taxon>Tephritoidea</taxon>
        <taxon>Tephritidae</taxon>
        <taxon>Bactrocera</taxon>
        <taxon>Bactrocera</taxon>
    </lineage>
</organism>
<feature type="region of interest" description="Disordered" evidence="7">
    <location>
        <begin position="726"/>
        <end position="772"/>
    </location>
</feature>
<dbReference type="Pfam" id="PF00505">
    <property type="entry name" value="HMG_box"/>
    <property type="match status" value="1"/>
</dbReference>
<gene>
    <name evidence="9" type="primary">sox10</name>
    <name evidence="9" type="ORF">c0_g1_i1</name>
</gene>
<dbReference type="GO" id="GO:0000981">
    <property type="term" value="F:DNA-binding transcription factor activity, RNA polymerase II-specific"/>
    <property type="evidence" value="ECO:0007669"/>
    <property type="project" value="TreeGrafter"/>
</dbReference>
<feature type="region of interest" description="Disordered" evidence="7">
    <location>
        <begin position="313"/>
        <end position="342"/>
    </location>
</feature>
<feature type="domain" description="HMG box" evidence="8">
    <location>
        <begin position="78"/>
        <end position="146"/>
    </location>
</feature>
<feature type="compositionally biased region" description="Low complexity" evidence="7">
    <location>
        <begin position="658"/>
        <end position="667"/>
    </location>
</feature>
<feature type="compositionally biased region" description="Polar residues" evidence="7">
    <location>
        <begin position="611"/>
        <end position="633"/>
    </location>
</feature>
<evidence type="ECO:0000256" key="4">
    <source>
        <dbReference type="ARBA" id="ARBA00023163"/>
    </source>
</evidence>
<sequence>MDADISSPESKQSRSKPVETLVLANYAAKAELKRGGVGNGRKEDERITTAVMKVLEGYDWNLVQATAKVPSDRKKDHIKRPMNAFMVWAQAARRVMSKQYPHLQNSELSKSLGKLWKNLKESDKKPFMEFAEKLRLTHKQEHPDYKYQPRRKKGRTLTASGVQCDDVLSATTTTNSTAKLSCETATDCATGAFQSKSCSGTAGMRKVMGVGNASTANRINGRIIKQTPQSCHNSGKMDALSNYSTNAVFRNSNTSSNGSITCAADMLNSEAFISSLNSACAASLQSAANGGLIPELAGLDFGQQSQHYDYARPMDSPCSTASSLQSTGASTSADGQPLTPPATPYTLSSGSLLSATLNDKRTPTQLQLSQAQNLLRPLSASAVVDSDAAVGYGVLGDGAREYISLDESQYNSGLLDFQRSAHELLTANELASPNYNGGLSGGRIFNSNSTASDSYNNYAPGQYLAYNYVSNTDACNSPHSIGVLNYLESASSASAVGGAGNNSNSSNKSPSACSMGQFAAVHSYLAPTSISNSDIDPKEIDQYLMDQVLVPLTQADASQLPQRSVPAVSTTCSSSTSASSAAGAVCTTITKTPSVATTIPRGSSCIRSIGDKTNSSVGDGGDASNSVKSSASFQLLHKSHSQQQQNDVLELQPLHRISSTTTSSSTSPVATNGISSEYGSNSASNANESCNNNNGGMGGSNVVSSGNCFYVSGIDMNASALSVSHGYHHQHYGPHHLAQQQQSSPHHQAQRDQQQSHHQQQQQHIWGSYVSP</sequence>
<name>A0A0K8VS95_BACLA</name>
<feature type="region of interest" description="Disordered" evidence="7">
    <location>
        <begin position="600"/>
        <end position="646"/>
    </location>
</feature>
<evidence type="ECO:0000256" key="1">
    <source>
        <dbReference type="ARBA" id="ARBA00004123"/>
    </source>
</evidence>
<evidence type="ECO:0000313" key="9">
    <source>
        <dbReference type="EMBL" id="JAI41460.1"/>
    </source>
</evidence>
<dbReference type="Gene3D" id="1.10.30.10">
    <property type="entry name" value="High mobility group box domain"/>
    <property type="match status" value="1"/>
</dbReference>
<keyword evidence="2" id="KW-0805">Transcription regulation</keyword>
<protein>
    <submittedName>
        <fullName evidence="9">Transcription factor Sox-10</fullName>
    </submittedName>
</protein>
<dbReference type="FunFam" id="1.10.30.10:FF:000051">
    <property type="entry name" value="Transcription factor Sox-10"/>
    <property type="match status" value="1"/>
</dbReference>
<dbReference type="OrthoDB" id="6247875at2759"/>
<evidence type="ECO:0000256" key="2">
    <source>
        <dbReference type="ARBA" id="ARBA00023015"/>
    </source>
</evidence>
<dbReference type="GO" id="GO:0000978">
    <property type="term" value="F:RNA polymerase II cis-regulatory region sequence-specific DNA binding"/>
    <property type="evidence" value="ECO:0007669"/>
    <property type="project" value="TreeGrafter"/>
</dbReference>
<evidence type="ECO:0000256" key="6">
    <source>
        <dbReference type="PROSITE-ProRule" id="PRU00267"/>
    </source>
</evidence>
<feature type="region of interest" description="Disordered" evidence="7">
    <location>
        <begin position="658"/>
        <end position="684"/>
    </location>
</feature>
<proteinExistence type="predicted"/>
<dbReference type="EMBL" id="GDHF01010854">
    <property type="protein sequence ID" value="JAI41460.1"/>
    <property type="molecule type" value="Transcribed_RNA"/>
</dbReference>
<dbReference type="GO" id="GO:0005634">
    <property type="term" value="C:nucleus"/>
    <property type="evidence" value="ECO:0007669"/>
    <property type="project" value="UniProtKB-SubCell"/>
</dbReference>
<dbReference type="AlphaFoldDB" id="A0A0K8VS95"/>
<dbReference type="PANTHER" id="PTHR45803:SF5">
    <property type="entry name" value="SOX100B"/>
    <property type="match status" value="1"/>
</dbReference>
<keyword evidence="3 6" id="KW-0238">DNA-binding</keyword>
<feature type="compositionally biased region" description="Low complexity" evidence="7">
    <location>
        <begin position="735"/>
        <end position="764"/>
    </location>
</feature>
<dbReference type="PANTHER" id="PTHR45803">
    <property type="entry name" value="SOX100B"/>
    <property type="match status" value="1"/>
</dbReference>
<feature type="DNA-binding region" description="HMG box" evidence="6">
    <location>
        <begin position="78"/>
        <end position="146"/>
    </location>
</feature>
<dbReference type="SUPFAM" id="SSF47095">
    <property type="entry name" value="HMG-box"/>
    <property type="match status" value="1"/>
</dbReference>
<keyword evidence="5 6" id="KW-0539">Nucleus</keyword>